<name>G0SDX8_CHATD</name>
<dbReference type="AlphaFoldDB" id="G0SDX8"/>
<dbReference type="KEGG" id="cthr:CTHT_0053370"/>
<dbReference type="HOGENOM" id="CLU_1777218_0_0_1"/>
<reference evidence="1 2" key="1">
    <citation type="journal article" date="2011" name="Cell">
        <title>Insight into structure and assembly of the nuclear pore complex by utilizing the genome of a eukaryotic thermophile.</title>
        <authorList>
            <person name="Amlacher S."/>
            <person name="Sarges P."/>
            <person name="Flemming D."/>
            <person name="van Noort V."/>
            <person name="Kunze R."/>
            <person name="Devos D.P."/>
            <person name="Arumugam M."/>
            <person name="Bork P."/>
            <person name="Hurt E."/>
        </authorList>
    </citation>
    <scope>NUCLEOTIDE SEQUENCE [LARGE SCALE GENOMIC DNA]</scope>
    <source>
        <strain evidence="2">DSM 1495 / CBS 144.50 / IMI 039719</strain>
    </source>
</reference>
<sequence length="146" mass="15097">MTPDLPPRVAEHEEAFRGLTTASLATPVPQSTTGMPTAAVPATQGAGGGAIYVSLPATGTLAPAWIPQGMAPMGVGGDVSVLLPQQQQSGAGAPLPATMIVPSQQGYCVYFQPHVQAQSQGVVELPTQLQQLWTRVKLSEGRAELK</sequence>
<evidence type="ECO:0000313" key="1">
    <source>
        <dbReference type="EMBL" id="EGS18729.1"/>
    </source>
</evidence>
<accession>G0SDX8</accession>
<gene>
    <name evidence="1" type="ORF">CTHT_0053370</name>
</gene>
<dbReference type="Proteomes" id="UP000008066">
    <property type="component" value="Unassembled WGS sequence"/>
</dbReference>
<protein>
    <submittedName>
        <fullName evidence="1">Uncharacterized protein</fullName>
    </submittedName>
</protein>
<dbReference type="EMBL" id="GL988045">
    <property type="protein sequence ID" value="EGS18729.1"/>
    <property type="molecule type" value="Genomic_DNA"/>
</dbReference>
<keyword evidence="2" id="KW-1185">Reference proteome</keyword>
<evidence type="ECO:0000313" key="2">
    <source>
        <dbReference type="Proteomes" id="UP000008066"/>
    </source>
</evidence>
<organism evidence="2">
    <name type="scientific">Chaetomium thermophilum (strain DSM 1495 / CBS 144.50 / IMI 039719)</name>
    <name type="common">Thermochaetoides thermophila</name>
    <dbReference type="NCBI Taxonomy" id="759272"/>
    <lineage>
        <taxon>Eukaryota</taxon>
        <taxon>Fungi</taxon>
        <taxon>Dikarya</taxon>
        <taxon>Ascomycota</taxon>
        <taxon>Pezizomycotina</taxon>
        <taxon>Sordariomycetes</taxon>
        <taxon>Sordariomycetidae</taxon>
        <taxon>Sordariales</taxon>
        <taxon>Chaetomiaceae</taxon>
        <taxon>Thermochaetoides</taxon>
    </lineage>
</organism>
<dbReference type="GeneID" id="18259375"/>
<dbReference type="RefSeq" id="XP_006695674.1">
    <property type="nucleotide sequence ID" value="XM_006695611.1"/>
</dbReference>
<proteinExistence type="predicted"/>